<keyword evidence="12" id="KW-1015">Disulfide bond</keyword>
<evidence type="ECO:0000256" key="15">
    <source>
        <dbReference type="SAM" id="Phobius"/>
    </source>
</evidence>
<keyword evidence="13" id="KW-0325">Glycoprotein</keyword>
<gene>
    <name evidence="16" type="ORF">JZ751_022997</name>
</gene>
<comment type="function">
    <text evidence="1">Component of the sarcoglycan complex, a subcomplex of the dystrophin-glycoprotein complex which forms a link between the F-actin cytoskeleton and the extracellular matrix.</text>
</comment>
<dbReference type="InterPro" id="IPR006875">
    <property type="entry name" value="Sarcoglycan"/>
</dbReference>
<dbReference type="InterPro" id="IPR039972">
    <property type="entry name" value="Sarcoglycan_gamma/delta/zeta"/>
</dbReference>
<evidence type="ECO:0000313" key="17">
    <source>
        <dbReference type="Proteomes" id="UP000824540"/>
    </source>
</evidence>
<feature type="transmembrane region" description="Helical" evidence="15">
    <location>
        <begin position="37"/>
        <end position="60"/>
    </location>
</feature>
<evidence type="ECO:0000256" key="12">
    <source>
        <dbReference type="ARBA" id="ARBA00023157"/>
    </source>
</evidence>
<dbReference type="OrthoDB" id="8881719at2759"/>
<proteinExistence type="inferred from homology"/>
<evidence type="ECO:0000256" key="1">
    <source>
        <dbReference type="ARBA" id="ARBA00002860"/>
    </source>
</evidence>
<evidence type="ECO:0000256" key="10">
    <source>
        <dbReference type="ARBA" id="ARBA00022989"/>
    </source>
</evidence>
<keyword evidence="17" id="KW-1185">Reference proteome</keyword>
<evidence type="ECO:0000256" key="9">
    <source>
        <dbReference type="ARBA" id="ARBA00022968"/>
    </source>
</evidence>
<keyword evidence="10 15" id="KW-1133">Transmembrane helix</keyword>
<keyword evidence="6" id="KW-1003">Cell membrane</keyword>
<dbReference type="AlphaFoldDB" id="A0A8T2PJ09"/>
<dbReference type="GO" id="GO:0048738">
    <property type="term" value="P:cardiac muscle tissue development"/>
    <property type="evidence" value="ECO:0007669"/>
    <property type="project" value="TreeGrafter"/>
</dbReference>
<protein>
    <recommendedName>
        <fullName evidence="5">Gamma-sarcoglycan</fullName>
    </recommendedName>
</protein>
<evidence type="ECO:0000256" key="7">
    <source>
        <dbReference type="ARBA" id="ARBA00022490"/>
    </source>
</evidence>
<dbReference type="Proteomes" id="UP000824540">
    <property type="component" value="Unassembled WGS sequence"/>
</dbReference>
<accession>A0A8T2PJ09</accession>
<keyword evidence="8 15" id="KW-0812">Transmembrane</keyword>
<organism evidence="16 17">
    <name type="scientific">Albula glossodonta</name>
    <name type="common">roundjaw bonefish</name>
    <dbReference type="NCBI Taxonomy" id="121402"/>
    <lineage>
        <taxon>Eukaryota</taxon>
        <taxon>Metazoa</taxon>
        <taxon>Chordata</taxon>
        <taxon>Craniata</taxon>
        <taxon>Vertebrata</taxon>
        <taxon>Euteleostomi</taxon>
        <taxon>Actinopterygii</taxon>
        <taxon>Neopterygii</taxon>
        <taxon>Teleostei</taxon>
        <taxon>Albuliformes</taxon>
        <taxon>Albulidae</taxon>
        <taxon>Albula</taxon>
    </lineage>
</organism>
<dbReference type="EMBL" id="JAFBMS010000006">
    <property type="protein sequence ID" value="KAG9351746.1"/>
    <property type="molecule type" value="Genomic_DNA"/>
</dbReference>
<name>A0A8T2PJ09_9TELE</name>
<evidence type="ECO:0000256" key="5">
    <source>
        <dbReference type="ARBA" id="ARBA00020453"/>
    </source>
</evidence>
<keyword evidence="11 15" id="KW-0472">Membrane</keyword>
<evidence type="ECO:0000256" key="13">
    <source>
        <dbReference type="ARBA" id="ARBA00023180"/>
    </source>
</evidence>
<evidence type="ECO:0000256" key="14">
    <source>
        <dbReference type="ARBA" id="ARBA00023212"/>
    </source>
</evidence>
<keyword evidence="9" id="KW-0735">Signal-anchor</keyword>
<dbReference type="GO" id="GO:0042383">
    <property type="term" value="C:sarcolemma"/>
    <property type="evidence" value="ECO:0007669"/>
    <property type="project" value="UniProtKB-SubCell"/>
</dbReference>
<comment type="similarity">
    <text evidence="4">Belongs to the sarcoglycan beta/delta/gamma/zeta family.</text>
</comment>
<evidence type="ECO:0000256" key="6">
    <source>
        <dbReference type="ARBA" id="ARBA00022475"/>
    </source>
</evidence>
<keyword evidence="14" id="KW-0206">Cytoskeleton</keyword>
<keyword evidence="7" id="KW-0963">Cytoplasm</keyword>
<dbReference type="GO" id="GO:0005856">
    <property type="term" value="C:cytoskeleton"/>
    <property type="evidence" value="ECO:0007669"/>
    <property type="project" value="UniProtKB-SubCell"/>
</dbReference>
<evidence type="ECO:0000256" key="8">
    <source>
        <dbReference type="ARBA" id="ARBA00022692"/>
    </source>
</evidence>
<dbReference type="PANTHER" id="PTHR12939">
    <property type="entry name" value="SARCOGLYCAN"/>
    <property type="match status" value="1"/>
</dbReference>
<evidence type="ECO:0000256" key="3">
    <source>
        <dbReference type="ARBA" id="ARBA00004274"/>
    </source>
</evidence>
<evidence type="ECO:0000256" key="11">
    <source>
        <dbReference type="ARBA" id="ARBA00023136"/>
    </source>
</evidence>
<dbReference type="GO" id="GO:0016012">
    <property type="term" value="C:sarcoglycan complex"/>
    <property type="evidence" value="ECO:0007669"/>
    <property type="project" value="InterPro"/>
</dbReference>
<sequence length="292" mass="31194">MQMVLEQSCSVNPDPAVPDTEGQCVYKIGILGWRKRCLYLLVLFLVAILVVNFALTIWILRVVHFNMEGMGLLKVTSHGVSLEGVSDFLFPVYAQEIHSSGGSPLLIHSSQNVTLNAFNGNGDVTGGLTVATKLVKAYGKLFKVESDKGKLLLSADDTQVVVGTEKLRITGNGGALFGNSIETPLITAETFEDLRLESPTRSLKLDAPKGVHIQALAGSTEAVSNMDIILLTTDGMLVLDAETVRLPKLPQGTAGRTGSTQNLYEVCACPSGRLYASVAGIGSTCYENSQDC</sequence>
<comment type="caution">
    <text evidence="16">The sequence shown here is derived from an EMBL/GenBank/DDBJ whole genome shotgun (WGS) entry which is preliminary data.</text>
</comment>
<reference evidence="16" key="1">
    <citation type="thesis" date="2021" institute="BYU ScholarsArchive" country="Provo, UT, USA">
        <title>Applications of and Algorithms for Genome Assembly and Genomic Analyses with an Emphasis on Marine Teleosts.</title>
        <authorList>
            <person name="Pickett B.D."/>
        </authorList>
    </citation>
    <scope>NUCLEOTIDE SEQUENCE</scope>
    <source>
        <strain evidence="16">HI-2016</strain>
    </source>
</reference>
<evidence type="ECO:0000256" key="2">
    <source>
        <dbReference type="ARBA" id="ARBA00004245"/>
    </source>
</evidence>
<dbReference type="Pfam" id="PF04790">
    <property type="entry name" value="Sarcoglycan_1"/>
    <property type="match status" value="1"/>
</dbReference>
<dbReference type="PANTHER" id="PTHR12939:SF4">
    <property type="entry name" value="GAMMA-SARCOGLYCAN"/>
    <property type="match status" value="1"/>
</dbReference>
<evidence type="ECO:0000256" key="4">
    <source>
        <dbReference type="ARBA" id="ARBA00007574"/>
    </source>
</evidence>
<dbReference type="GO" id="GO:0060047">
    <property type="term" value="P:heart contraction"/>
    <property type="evidence" value="ECO:0007669"/>
    <property type="project" value="TreeGrafter"/>
</dbReference>
<comment type="subcellular location">
    <subcellularLocation>
        <location evidence="3">Cell membrane</location>
        <location evidence="3">Sarcolemma</location>
        <topology evidence="3">Single-pass type II membrane protein</topology>
    </subcellularLocation>
    <subcellularLocation>
        <location evidence="2">Cytoplasm</location>
        <location evidence="2">Cytoskeleton</location>
    </subcellularLocation>
</comment>
<evidence type="ECO:0000313" key="16">
    <source>
        <dbReference type="EMBL" id="KAG9351746.1"/>
    </source>
</evidence>